<dbReference type="InterPro" id="IPR053966">
    <property type="entry name" value="INTS1_INTS2-bd"/>
</dbReference>
<evidence type="ECO:0000313" key="2">
    <source>
        <dbReference type="EMBL" id="EFX68113.1"/>
    </source>
</evidence>
<name>E9HJE9_DAPPU</name>
<keyword evidence="3" id="KW-1185">Reference proteome</keyword>
<reference evidence="2 3" key="1">
    <citation type="journal article" date="2011" name="Science">
        <title>The ecoresponsive genome of Daphnia pulex.</title>
        <authorList>
            <person name="Colbourne J.K."/>
            <person name="Pfrender M.E."/>
            <person name="Gilbert D."/>
            <person name="Thomas W.K."/>
            <person name="Tucker A."/>
            <person name="Oakley T.H."/>
            <person name="Tokishita S."/>
            <person name="Aerts A."/>
            <person name="Arnold G.J."/>
            <person name="Basu M.K."/>
            <person name="Bauer D.J."/>
            <person name="Caceres C.E."/>
            <person name="Carmel L."/>
            <person name="Casola C."/>
            <person name="Choi J.H."/>
            <person name="Detter J.C."/>
            <person name="Dong Q."/>
            <person name="Dusheyko S."/>
            <person name="Eads B.D."/>
            <person name="Frohlich T."/>
            <person name="Geiler-Samerotte K.A."/>
            <person name="Gerlach D."/>
            <person name="Hatcher P."/>
            <person name="Jogdeo S."/>
            <person name="Krijgsveld J."/>
            <person name="Kriventseva E.V."/>
            <person name="Kultz D."/>
            <person name="Laforsch C."/>
            <person name="Lindquist E."/>
            <person name="Lopez J."/>
            <person name="Manak J.R."/>
            <person name="Muller J."/>
            <person name="Pangilinan J."/>
            <person name="Patwardhan R.P."/>
            <person name="Pitluck S."/>
            <person name="Pritham E.J."/>
            <person name="Rechtsteiner A."/>
            <person name="Rho M."/>
            <person name="Rogozin I.B."/>
            <person name="Sakarya O."/>
            <person name="Salamov A."/>
            <person name="Schaack S."/>
            <person name="Shapiro H."/>
            <person name="Shiga Y."/>
            <person name="Skalitzky C."/>
            <person name="Smith Z."/>
            <person name="Souvorov A."/>
            <person name="Sung W."/>
            <person name="Tang Z."/>
            <person name="Tsuchiya D."/>
            <person name="Tu H."/>
            <person name="Vos H."/>
            <person name="Wang M."/>
            <person name="Wolf Y.I."/>
            <person name="Yamagata H."/>
            <person name="Yamada T."/>
            <person name="Ye Y."/>
            <person name="Shaw J.R."/>
            <person name="Andrews J."/>
            <person name="Crease T.J."/>
            <person name="Tang H."/>
            <person name="Lucas S.M."/>
            <person name="Robertson H.M."/>
            <person name="Bork P."/>
            <person name="Koonin E.V."/>
            <person name="Zdobnov E.M."/>
            <person name="Grigoriev I.V."/>
            <person name="Lynch M."/>
            <person name="Boore J.L."/>
        </authorList>
    </citation>
    <scope>NUCLEOTIDE SEQUENCE [LARGE SCALE GENOMIC DNA]</scope>
</reference>
<dbReference type="InParanoid" id="E9HJE9"/>
<dbReference type="Pfam" id="PF22929">
    <property type="entry name" value="INTS1_INTS2-bd"/>
    <property type="match status" value="1"/>
</dbReference>
<sequence>MDDSKQQLGKRNQRRHKHQELVQHLRLLLTDPNQLPEACREVLDYLMRRLSAQKALARHQALTAWSVVFSVKDDDITMSDGACSEGTGDDSQFSWLVHQLPTIPHFEAVRPAVIAALRAAFLIETQPLAVAAYLRLLSTCALEEPIQDQADLSLDLAQAREPNKGSYSWSENQHQVLIQWKSGEAASLKIMVVHAIVSLLTYGAPQLEQQSTCFGRLLEIWFPASGVQPQAYLVETTEEAHLYPDWIKLRMIRSSVDPIVDTALALKGFGAGSDDPLYSILRLSCILSMSKLLQTLDRMVQDDHLNPFAFVEVDIDKVYIQQLLQIQWARGARGGLLFADIMQLVLGRYRNWFDRRQQGVQSDPASSPGHFISSF</sequence>
<proteinExistence type="predicted"/>
<dbReference type="PANTHER" id="PTHR21224">
    <property type="entry name" value="INTEGRATOR COMPLEX SUBUNIT 1"/>
    <property type="match status" value="1"/>
</dbReference>
<evidence type="ECO:0000259" key="1">
    <source>
        <dbReference type="Pfam" id="PF22929"/>
    </source>
</evidence>
<gene>
    <name evidence="2" type="ORF">DAPPUDRAFT_260637</name>
</gene>
<dbReference type="HOGENOM" id="CLU_738211_0_0_1"/>
<dbReference type="AlphaFoldDB" id="E9HJE9"/>
<dbReference type="eggNOG" id="KOG4596">
    <property type="taxonomic scope" value="Eukaryota"/>
</dbReference>
<dbReference type="GO" id="GO:0032039">
    <property type="term" value="C:integrator complex"/>
    <property type="evidence" value="ECO:0007669"/>
    <property type="project" value="InterPro"/>
</dbReference>
<protein>
    <recommendedName>
        <fullName evidence="1">Integrator complex subunit 1 INTS2-binding domain-containing protein</fullName>
    </recommendedName>
</protein>
<dbReference type="Proteomes" id="UP000000305">
    <property type="component" value="Unassembled WGS sequence"/>
</dbReference>
<organism evidence="2 3">
    <name type="scientific">Daphnia pulex</name>
    <name type="common">Water flea</name>
    <dbReference type="NCBI Taxonomy" id="6669"/>
    <lineage>
        <taxon>Eukaryota</taxon>
        <taxon>Metazoa</taxon>
        <taxon>Ecdysozoa</taxon>
        <taxon>Arthropoda</taxon>
        <taxon>Crustacea</taxon>
        <taxon>Branchiopoda</taxon>
        <taxon>Diplostraca</taxon>
        <taxon>Cladocera</taxon>
        <taxon>Anomopoda</taxon>
        <taxon>Daphniidae</taxon>
        <taxon>Daphnia</taxon>
    </lineage>
</organism>
<dbReference type="STRING" id="6669.E9HJE9"/>
<dbReference type="PANTHER" id="PTHR21224:SF1">
    <property type="entry name" value="INTEGRATOR COMPLEX SUBUNIT 1"/>
    <property type="match status" value="1"/>
</dbReference>
<dbReference type="GO" id="GO:0034474">
    <property type="term" value="P:U2 snRNA 3'-end processing"/>
    <property type="evidence" value="ECO:0007669"/>
    <property type="project" value="InterPro"/>
</dbReference>
<dbReference type="OrthoDB" id="19938at2759"/>
<dbReference type="KEGG" id="dpx:DAPPUDRAFT_260637"/>
<dbReference type="EMBL" id="GL732662">
    <property type="protein sequence ID" value="EFX68113.1"/>
    <property type="molecule type" value="Genomic_DNA"/>
</dbReference>
<accession>E9HJE9</accession>
<dbReference type="InterPro" id="IPR038902">
    <property type="entry name" value="INTS1"/>
</dbReference>
<evidence type="ECO:0000313" key="3">
    <source>
        <dbReference type="Proteomes" id="UP000000305"/>
    </source>
</evidence>
<feature type="domain" description="Integrator complex subunit 1 INTS2-binding" evidence="1">
    <location>
        <begin position="158"/>
        <end position="338"/>
    </location>
</feature>